<dbReference type="InterPro" id="IPR000792">
    <property type="entry name" value="Tscrpt_reg_LuxR_C"/>
</dbReference>
<protein>
    <recommendedName>
        <fullName evidence="1">HTH luxR-type domain-containing protein</fullName>
    </recommendedName>
</protein>
<dbReference type="SMART" id="SM00421">
    <property type="entry name" value="HTH_LUXR"/>
    <property type="match status" value="1"/>
</dbReference>
<gene>
    <name evidence="2" type="ORF">TP2_00050</name>
</gene>
<dbReference type="AlphaFoldDB" id="A0A074JK19"/>
<dbReference type="EMBL" id="AUND01000001">
    <property type="protein sequence ID" value="KEO55943.1"/>
    <property type="molecule type" value="Genomic_DNA"/>
</dbReference>
<dbReference type="Proteomes" id="UP000027432">
    <property type="component" value="Unassembled WGS sequence"/>
</dbReference>
<evidence type="ECO:0000313" key="3">
    <source>
        <dbReference type="Proteomes" id="UP000027432"/>
    </source>
</evidence>
<organism evidence="2 3">
    <name type="scientific">Thioclava pacifica DSM 10166</name>
    <dbReference type="NCBI Taxonomy" id="1353537"/>
    <lineage>
        <taxon>Bacteria</taxon>
        <taxon>Pseudomonadati</taxon>
        <taxon>Pseudomonadota</taxon>
        <taxon>Alphaproteobacteria</taxon>
        <taxon>Rhodobacterales</taxon>
        <taxon>Paracoccaceae</taxon>
        <taxon>Thioclava</taxon>
    </lineage>
</organism>
<dbReference type="Gene3D" id="1.10.10.10">
    <property type="entry name" value="Winged helix-like DNA-binding domain superfamily/Winged helix DNA-binding domain"/>
    <property type="match status" value="1"/>
</dbReference>
<dbReference type="InterPro" id="IPR036388">
    <property type="entry name" value="WH-like_DNA-bd_sf"/>
</dbReference>
<sequence>MLGQSENSLLINALFAAASDAGQAGWNGFLDRLCVASHAEAAALRLLGPEGEGPGWQVGTLALPEAERLHAMRLDRVYSQIDLPGGPDWPTPLRALKVAAGAAGQVALMIARSGREFRAAEALPLSNLAPHLGQALSIQAALKTERARAALAGQSAASLGAGWVVLSSAGMVIAHDPQIAAGLDASDRLRLRRGARPEFADPEAAIAFRQALAALAAGEGAERPIAIAGAPPVHLRLVLGDWQGAPAVIGHLRALPMAQDLPLAQVAGDLDLSRSEARLAVLLCDGASLREAAESLGWTLETARSTSKQIYARAGVSGQTGLLRRMLGSALWLG</sequence>
<dbReference type="STRING" id="1353537.TP2_00050"/>
<accession>A0A074JK19</accession>
<comment type="caution">
    <text evidence="2">The sequence shown here is derived from an EMBL/GenBank/DDBJ whole genome shotgun (WGS) entry which is preliminary data.</text>
</comment>
<dbReference type="GO" id="GO:0006355">
    <property type="term" value="P:regulation of DNA-templated transcription"/>
    <property type="evidence" value="ECO:0007669"/>
    <property type="project" value="InterPro"/>
</dbReference>
<keyword evidence="3" id="KW-1185">Reference proteome</keyword>
<dbReference type="eggNOG" id="COG2771">
    <property type="taxonomic scope" value="Bacteria"/>
</dbReference>
<dbReference type="SUPFAM" id="SSF46894">
    <property type="entry name" value="C-terminal effector domain of the bipartite response regulators"/>
    <property type="match status" value="1"/>
</dbReference>
<evidence type="ECO:0000313" key="2">
    <source>
        <dbReference type="EMBL" id="KEO55943.1"/>
    </source>
</evidence>
<name>A0A074JK19_9RHOB</name>
<reference evidence="2 3" key="1">
    <citation type="submission" date="2013-07" db="EMBL/GenBank/DDBJ databases">
        <title>Thioclava pacifica DSM 10166 Genome Sequencing.</title>
        <authorList>
            <person name="Lai Q."/>
            <person name="Shao Z."/>
        </authorList>
    </citation>
    <scope>NUCLEOTIDE SEQUENCE [LARGE SCALE GENOMIC DNA]</scope>
    <source>
        <strain evidence="2 3">DSM 10166</strain>
    </source>
</reference>
<evidence type="ECO:0000259" key="1">
    <source>
        <dbReference type="SMART" id="SM00421"/>
    </source>
</evidence>
<dbReference type="InterPro" id="IPR016032">
    <property type="entry name" value="Sig_transdc_resp-reg_C-effctor"/>
</dbReference>
<dbReference type="GO" id="GO:0003677">
    <property type="term" value="F:DNA binding"/>
    <property type="evidence" value="ECO:0007669"/>
    <property type="project" value="InterPro"/>
</dbReference>
<proteinExistence type="predicted"/>
<feature type="domain" description="HTH luxR-type" evidence="1">
    <location>
        <begin position="269"/>
        <end position="326"/>
    </location>
</feature>